<proteinExistence type="predicted"/>
<comment type="caution">
    <text evidence="1">The sequence shown here is derived from an EMBL/GenBank/DDBJ whole genome shotgun (WGS) entry which is preliminary data.</text>
</comment>
<sequence length="221" mass="23519">MKKLICAKEVEALEKQGQKVMYIDDNTLITPSAKDAAAACGIEFSTEAPPAPTPQACNSAAAPAAAPAAPAQNGIDSELIYKALTALMEKGALGDVLQQIGCEQPYIAEKDPDGLVKLVRGNTAKWDVLDTGNPADKVFYNELIGADDGSSMNAGFMTIENCSFPWDVACEEIYYVVDGTLTVEKDGKVYTAHPGDALFFQNGAKLTFGSPDKVKVFYATH</sequence>
<gene>
    <name evidence="1" type="ORF">H9L42_07610</name>
</gene>
<dbReference type="InterPro" id="IPR014710">
    <property type="entry name" value="RmlC-like_jellyroll"/>
</dbReference>
<evidence type="ECO:0000313" key="1">
    <source>
        <dbReference type="EMBL" id="MBC6679691.1"/>
    </source>
</evidence>
<organism evidence="1 2">
    <name type="scientific">Zhenpiania hominis</name>
    <dbReference type="NCBI Taxonomy" id="2763644"/>
    <lineage>
        <taxon>Bacteria</taxon>
        <taxon>Bacillati</taxon>
        <taxon>Bacillota</taxon>
        <taxon>Clostridia</taxon>
        <taxon>Peptostreptococcales</taxon>
        <taxon>Anaerovoracaceae</taxon>
        <taxon>Zhenpiania</taxon>
    </lineage>
</organism>
<name>A0A923SQK0_9FIRM</name>
<keyword evidence="2" id="KW-1185">Reference proteome</keyword>
<dbReference type="InterPro" id="IPR011051">
    <property type="entry name" value="RmlC_Cupin_sf"/>
</dbReference>
<dbReference type="PANTHER" id="PTHR36169">
    <property type="entry name" value="ETHANOLAMINE UTILIZATION PROTEIN EUTQ"/>
    <property type="match status" value="1"/>
</dbReference>
<dbReference type="Pfam" id="PF06249">
    <property type="entry name" value="EutQ"/>
    <property type="match status" value="1"/>
</dbReference>
<evidence type="ECO:0000313" key="2">
    <source>
        <dbReference type="Proteomes" id="UP000602647"/>
    </source>
</evidence>
<dbReference type="AlphaFoldDB" id="A0A923SQK0"/>
<dbReference type="CDD" id="cd02228">
    <property type="entry name" value="cupin_EutQ"/>
    <property type="match status" value="1"/>
</dbReference>
<dbReference type="InterPro" id="IPR010424">
    <property type="entry name" value="EutQ"/>
</dbReference>
<dbReference type="SUPFAM" id="SSF51182">
    <property type="entry name" value="RmlC-like cupins"/>
    <property type="match status" value="1"/>
</dbReference>
<dbReference type="EMBL" id="JACRYT010000006">
    <property type="protein sequence ID" value="MBC6679691.1"/>
    <property type="molecule type" value="Genomic_DNA"/>
</dbReference>
<protein>
    <submittedName>
        <fullName evidence="1">Cupin domain-containing protein</fullName>
    </submittedName>
</protein>
<reference evidence="1" key="1">
    <citation type="submission" date="2020-08" db="EMBL/GenBank/DDBJ databases">
        <title>Genome public.</title>
        <authorList>
            <person name="Liu C."/>
            <person name="Sun Q."/>
        </authorList>
    </citation>
    <scope>NUCLEOTIDE SEQUENCE</scope>
    <source>
        <strain evidence="1">BX12</strain>
    </source>
</reference>
<dbReference type="Gene3D" id="2.60.120.10">
    <property type="entry name" value="Jelly Rolls"/>
    <property type="match status" value="1"/>
</dbReference>
<dbReference type="PANTHER" id="PTHR36169:SF1">
    <property type="entry name" value="ACETATE KINASE EUTQ"/>
    <property type="match status" value="1"/>
</dbReference>
<accession>A0A923SQK0</accession>
<dbReference type="Proteomes" id="UP000602647">
    <property type="component" value="Unassembled WGS sequence"/>
</dbReference>
<dbReference type="RefSeq" id="WP_187302799.1">
    <property type="nucleotide sequence ID" value="NZ_CBCTON010000007.1"/>
</dbReference>